<dbReference type="Pfam" id="PF00149">
    <property type="entry name" value="Metallophos"/>
    <property type="match status" value="1"/>
</dbReference>
<evidence type="ECO:0000313" key="3">
    <source>
        <dbReference type="Proteomes" id="UP000316981"/>
    </source>
</evidence>
<dbReference type="PANTHER" id="PTHR42850:SF11">
    <property type="entry name" value="BIS(5'-NUCLEOSYL)-TETRAPHOSPHATASE [SYMMETRICAL]"/>
    <property type="match status" value="1"/>
</dbReference>
<dbReference type="Proteomes" id="UP000316981">
    <property type="component" value="Unassembled WGS sequence"/>
</dbReference>
<dbReference type="RefSeq" id="WP_103801054.1">
    <property type="nucleotide sequence ID" value="NZ_VMTP01000010.1"/>
</dbReference>
<name>A0A558FNS5_9GAMM</name>
<dbReference type="Gene3D" id="3.60.21.10">
    <property type="match status" value="1"/>
</dbReference>
<dbReference type="InterPro" id="IPR050126">
    <property type="entry name" value="Ap4A_hydrolase"/>
</dbReference>
<organism evidence="2 3">
    <name type="scientific">Acinetobacter colistiniresistens</name>
    <dbReference type="NCBI Taxonomy" id="280145"/>
    <lineage>
        <taxon>Bacteria</taxon>
        <taxon>Pseudomonadati</taxon>
        <taxon>Pseudomonadota</taxon>
        <taxon>Gammaproteobacteria</taxon>
        <taxon>Moraxellales</taxon>
        <taxon>Moraxellaceae</taxon>
        <taxon>Acinetobacter</taxon>
    </lineage>
</organism>
<dbReference type="InterPro" id="IPR029052">
    <property type="entry name" value="Metallo-depent_PP-like"/>
</dbReference>
<feature type="domain" description="Serine/threonine specific protein phosphatases" evidence="1">
    <location>
        <begin position="74"/>
        <end position="79"/>
    </location>
</feature>
<dbReference type="InterPro" id="IPR004843">
    <property type="entry name" value="Calcineurin-like_PHP"/>
</dbReference>
<dbReference type="GO" id="GO:0008803">
    <property type="term" value="F:bis(5'-nucleosyl)-tetraphosphatase (symmetrical) activity"/>
    <property type="evidence" value="ECO:0007669"/>
    <property type="project" value="TreeGrafter"/>
</dbReference>
<reference evidence="2 3" key="1">
    <citation type="submission" date="2019-07" db="EMBL/GenBank/DDBJ databases">
        <title>Draft Genome Sequence of the first blaOXA-58-Harboring Acinetobacter colistiniresistens clinical isolate from Brazil.</title>
        <authorList>
            <person name="Favaro L.S."/>
            <person name="Paula-Petroli S.B."/>
            <person name="Moura C.F."/>
            <person name="Tognim M.C.B."/>
            <person name="Venancio E.J."/>
            <person name="Yamada-Ogatta S.F."/>
            <person name="Carrara-Marroni F.E."/>
        </authorList>
    </citation>
    <scope>NUCLEOTIDE SEQUENCE [LARGE SCALE GENOMIC DNA]</scope>
    <source>
        <strain evidence="2 3">DL</strain>
    </source>
</reference>
<gene>
    <name evidence="2" type="ORF">FPV60_01550</name>
</gene>
<dbReference type="SUPFAM" id="SSF56300">
    <property type="entry name" value="Metallo-dependent phosphatases"/>
    <property type="match status" value="1"/>
</dbReference>
<dbReference type="InterPro" id="IPR006186">
    <property type="entry name" value="Ser/Thr-sp_prot-phosphatase"/>
</dbReference>
<dbReference type="EMBL" id="VMTP01000010">
    <property type="protein sequence ID" value="TVT87129.1"/>
    <property type="molecule type" value="Genomic_DNA"/>
</dbReference>
<accession>A0A558FNS5</accession>
<dbReference type="AlphaFoldDB" id="A0A558FNS5"/>
<evidence type="ECO:0000259" key="1">
    <source>
        <dbReference type="PROSITE" id="PS00125"/>
    </source>
</evidence>
<dbReference type="PROSITE" id="PS00125">
    <property type="entry name" value="SER_THR_PHOSPHATASE"/>
    <property type="match status" value="1"/>
</dbReference>
<dbReference type="GO" id="GO:0005737">
    <property type="term" value="C:cytoplasm"/>
    <property type="evidence" value="ECO:0007669"/>
    <property type="project" value="TreeGrafter"/>
</dbReference>
<proteinExistence type="predicted"/>
<comment type="caution">
    <text evidence="2">The sequence shown here is derived from an EMBL/GenBank/DDBJ whole genome shotgun (WGS) entry which is preliminary data.</text>
</comment>
<evidence type="ECO:0000313" key="2">
    <source>
        <dbReference type="EMBL" id="TVT87129.1"/>
    </source>
</evidence>
<dbReference type="GO" id="GO:0110154">
    <property type="term" value="P:RNA decapping"/>
    <property type="evidence" value="ECO:0007669"/>
    <property type="project" value="TreeGrafter"/>
</dbReference>
<sequence length="228" mass="26278">MNYSHILTINANKTDHMYVVGDLHGSYSLLMQELKILNFDFQNDLLICTGDLIDRGVENLECISLLNQSWFLTVRGNHEEMCISGQSDPNIKDIHQRNGGEWFYQLPQLKQLEIIEQFNELPLVIEVKLESKKIGIVHADIDIHDWNLFKQDICKGDYKISGVSSAYSNALWGRGRIRNQSDFYDVVESIDEIYLGHTIVKEHTKIDNCHYIDVGSSFTKKLCIVKLQ</sequence>
<protein>
    <submittedName>
        <fullName evidence="2">Serine/threonine-protein phosphatase 2</fullName>
    </submittedName>
</protein>
<dbReference type="GO" id="GO:0016791">
    <property type="term" value="F:phosphatase activity"/>
    <property type="evidence" value="ECO:0007669"/>
    <property type="project" value="TreeGrafter"/>
</dbReference>
<dbReference type="PANTHER" id="PTHR42850">
    <property type="entry name" value="METALLOPHOSPHOESTERASE"/>
    <property type="match status" value="1"/>
</dbReference>